<dbReference type="GO" id="GO:0009007">
    <property type="term" value="F:site-specific DNA-methyltransferase (adenine-specific) activity"/>
    <property type="evidence" value="ECO:0007669"/>
    <property type="project" value="UniProtKB-EC"/>
</dbReference>
<reference evidence="9 10" key="1">
    <citation type="journal article" date="2014" name="Appl. Environ. Microbiol.">
        <title>Elucidation of insertion elements encoded on plasmids and in vitro construction of shuttle vectors from the toxic cyanobacterium Planktothrix.</title>
        <authorList>
            <person name="Christiansen G."/>
            <person name="Goesmann A."/>
            <person name="Kurmayer R."/>
        </authorList>
    </citation>
    <scope>NUCLEOTIDE SEQUENCE [LARGE SCALE GENOMIC DNA]</scope>
    <source>
        <strain evidence="9 10">NIVA-CYA 126/8</strain>
    </source>
</reference>
<evidence type="ECO:0000256" key="3">
    <source>
        <dbReference type="ARBA" id="ARBA00022679"/>
    </source>
</evidence>
<dbReference type="PANTHER" id="PTHR33841">
    <property type="entry name" value="DNA METHYLTRANSFERASE YEEA-RELATED"/>
    <property type="match status" value="1"/>
</dbReference>
<reference evidence="8" key="2">
    <citation type="journal article" date="2017" name="Front. Microbiol.">
        <title>Evolution of Anabaenopeptin Peptide Structural Variability in the Cyanobacterium Planktothrix.</title>
        <authorList>
            <person name="Entfellner E."/>
            <person name="Frei M."/>
            <person name="Christiansen G."/>
            <person name="Deng L."/>
            <person name="Blom J."/>
            <person name="Kurmayer R."/>
        </authorList>
    </citation>
    <scope>NUCLEOTIDE SEQUENCE</scope>
    <source>
        <strain evidence="8">NIVA-CYA 126/8</strain>
    </source>
</reference>
<dbReference type="InterPro" id="IPR011639">
    <property type="entry name" value="MethylTrfase_TaqI-like_dom"/>
</dbReference>
<dbReference type="InterPro" id="IPR050953">
    <property type="entry name" value="N4_N6_ade-DNA_methylase"/>
</dbReference>
<dbReference type="EC" id="2.1.1.72" evidence="1"/>
<dbReference type="Gene3D" id="3.40.50.150">
    <property type="entry name" value="Vaccinia Virus protein VP39"/>
    <property type="match status" value="1"/>
</dbReference>
<dbReference type="PROSITE" id="PS00092">
    <property type="entry name" value="N6_MTASE"/>
    <property type="match status" value="1"/>
</dbReference>
<sequence length="1284" mass="149630">MFEQFQVKFFEIFTGSNFYQEKTYLEYIANPQQNDEDNIVDSKIIEPLLIQALGFELGNISKNQTNRESKDNTRPDFQVELSQGNIRCFLVEDKNTAYNLSKPEPLKQLSDYARSRGYQLGLVCNGRLLLGWDLSNPNSPNPILHLDIQEIVETYSESKTGIEALNTHQIQSLKGLFRRFHRSNFEGIEKLIQDISKPESEWKLSAYSQDRNENFDELLINDLRESINLLEEDVLYQLDLWFEEYDEFCQAKYLPNGNGNGSSDADELETAPKIVIKLRKEILNYFRASGAGLLELDDYSWAEEKLIEFADNPRGSIQQLGDKFLQRLKKAETKQQARKSQKNQNAEIYEQLDLLSPLSKVKQQELGIKITPQAKITKLDPKLVEKLKDYDRLVLDWKAWEAQQRLNYDHAIKTHQYYTTWKNLITKTVLQGSDEAKLKSEFARQTAYVYVIRLLIVRICEDKGLINRKFSNGGFKNWRENVIPQYLDLAEGAGMDYLLEMSYRSAQNIYAHFFSQEDLFNWYRLSQNTLIKILHILNRFNLAEIDSDIIGMVYGRYVMEGKHEQGRYFTPKNVVEYMLDTLGYTSNNPEIRDKTLLDLAGGSGSFLVHAARRLINSYRNKQEKIPIENIPLIIQQVKNSLFCMDINPFACYLAETNLLIQVIDLLKQAKDQGRLPDCTIDRFNVYNTDSLLLPKRENIRTPLLNPILNLELLIVDKIKTKSEEFSEGFDFVVGNPPYVRADEPGMENYRREIEQTGRFETLHEKWDLFVPFVELSCKLTKNNGKIGLIVSRAIQTNNYAELLRNFMAENLKIIQVDFFNNVRLFTDAMVNNTIFFLENVKPESLTQVKRVLHSNTLEQIEPLEPLSQQNYQGQVFRQFINTQNLENVIDLEKICYCTKAMVLHSESGLFKKDDLLSLSSSKEHTKKYIDGENIIRNFAIDKIRYLEWGTERVPSQVSRATIPELYDYPKILFGMTSYPTYDRGLSHGDGFYVPDSVRFCIKWDTVFKIKRLANEPRQMYEFSKKQQRILGEGKGKKVKIYEYAQQQANFSKNFDLRYIVAILASDFGKRLLLENNRDENIMRAGSDEKPAKSRIYPDDLKEFPIKNIPLKQQKPLINCVDILVEGNWEIYQYCQEGHQIKFDYDPKEPQIKINFLRVFEQLNLPTWSFLNAEPQRVEVIGDRHQPITKVKVNGDQLYLGKMPLLRSDSPLVLEYLKSYLPQFEQQGLTWTDLLSSGKIPKEDAGIEAIFAECDRLRETINRKIETLRQTYQELNQKVNQLYLV</sequence>
<evidence type="ECO:0000256" key="1">
    <source>
        <dbReference type="ARBA" id="ARBA00011900"/>
    </source>
</evidence>
<evidence type="ECO:0000256" key="6">
    <source>
        <dbReference type="SAM" id="Coils"/>
    </source>
</evidence>
<evidence type="ECO:0000313" key="10">
    <source>
        <dbReference type="Proteomes" id="UP000027395"/>
    </source>
</evidence>
<dbReference type="EMBL" id="CM002803">
    <property type="protein sequence ID" value="KEI68733.1"/>
    <property type="molecule type" value="Genomic_DNA"/>
</dbReference>
<feature type="coiled-coil region" evidence="6">
    <location>
        <begin position="1257"/>
        <end position="1284"/>
    </location>
</feature>
<dbReference type="Pfam" id="PF07669">
    <property type="entry name" value="Eco57I"/>
    <property type="match status" value="1"/>
</dbReference>
<dbReference type="PRINTS" id="PR00507">
    <property type="entry name" value="N12N6MTFRASE"/>
</dbReference>
<keyword evidence="4" id="KW-0949">S-adenosyl-L-methionine</keyword>
<gene>
    <name evidence="8" type="primary">NC126_4290</name>
    <name evidence="9" type="ORF">A19Y_4018</name>
</gene>
<dbReference type="GO" id="GO:0032259">
    <property type="term" value="P:methylation"/>
    <property type="evidence" value="ECO:0007669"/>
    <property type="project" value="UniProtKB-KW"/>
</dbReference>
<feature type="domain" description="Type II methyltransferase M.TaqI-like" evidence="7">
    <location>
        <begin position="639"/>
        <end position="825"/>
    </location>
</feature>
<comment type="catalytic activity">
    <reaction evidence="5">
        <text>a 2'-deoxyadenosine in DNA + S-adenosyl-L-methionine = an N(6)-methyl-2'-deoxyadenosine in DNA + S-adenosyl-L-homocysteine + H(+)</text>
        <dbReference type="Rhea" id="RHEA:15197"/>
        <dbReference type="Rhea" id="RHEA-COMP:12418"/>
        <dbReference type="Rhea" id="RHEA-COMP:12419"/>
        <dbReference type="ChEBI" id="CHEBI:15378"/>
        <dbReference type="ChEBI" id="CHEBI:57856"/>
        <dbReference type="ChEBI" id="CHEBI:59789"/>
        <dbReference type="ChEBI" id="CHEBI:90615"/>
        <dbReference type="ChEBI" id="CHEBI:90616"/>
        <dbReference type="EC" id="2.1.1.72"/>
    </reaction>
</comment>
<dbReference type="InterPro" id="IPR002052">
    <property type="entry name" value="DNA_methylase_N6_adenine_CS"/>
</dbReference>
<name>A0A073CLY9_PLAA1</name>
<dbReference type="PANTHER" id="PTHR33841:SF1">
    <property type="entry name" value="DNA METHYLTRANSFERASE A"/>
    <property type="match status" value="1"/>
</dbReference>
<evidence type="ECO:0000313" key="8">
    <source>
        <dbReference type="EMBL" id="AQY60390.1"/>
    </source>
</evidence>
<dbReference type="HOGENOM" id="CLU_263405_0_0_3"/>
<dbReference type="SUPFAM" id="SSF53335">
    <property type="entry name" value="S-adenosyl-L-methionine-dependent methyltransferases"/>
    <property type="match status" value="1"/>
</dbReference>
<dbReference type="Proteomes" id="UP000027395">
    <property type="component" value="Chromosome"/>
</dbReference>
<dbReference type="GO" id="GO:0006304">
    <property type="term" value="P:DNA modification"/>
    <property type="evidence" value="ECO:0007669"/>
    <property type="project" value="InterPro"/>
</dbReference>
<dbReference type="EMBL" id="KU665237">
    <property type="protein sequence ID" value="AQY60390.1"/>
    <property type="molecule type" value="Genomic_DNA"/>
</dbReference>
<evidence type="ECO:0000313" key="9">
    <source>
        <dbReference type="EMBL" id="KEI68733.1"/>
    </source>
</evidence>
<evidence type="ECO:0000256" key="4">
    <source>
        <dbReference type="ARBA" id="ARBA00022691"/>
    </source>
</evidence>
<dbReference type="eggNOG" id="COG0286">
    <property type="taxonomic scope" value="Bacteria"/>
</dbReference>
<keyword evidence="6" id="KW-0175">Coiled coil</keyword>
<organism evidence="9 10">
    <name type="scientific">Planktothrix agardhii (strain NIVA-CYA 126/8)</name>
    <dbReference type="NCBI Taxonomy" id="388467"/>
    <lineage>
        <taxon>Bacteria</taxon>
        <taxon>Bacillati</taxon>
        <taxon>Cyanobacteriota</taxon>
        <taxon>Cyanophyceae</taxon>
        <taxon>Oscillatoriophycideae</taxon>
        <taxon>Oscillatoriales</taxon>
        <taxon>Microcoleaceae</taxon>
        <taxon>Planktothrix</taxon>
    </lineage>
</organism>
<evidence type="ECO:0000259" key="7">
    <source>
        <dbReference type="Pfam" id="PF07669"/>
    </source>
</evidence>
<proteinExistence type="predicted"/>
<dbReference type="PATRIC" id="fig|388467.6.peg.3960"/>
<dbReference type="eggNOG" id="COG0732">
    <property type="taxonomic scope" value="Bacteria"/>
</dbReference>
<protein>
    <recommendedName>
        <fullName evidence="1">site-specific DNA-methyltransferase (adenine-specific)</fullName>
        <ecNumber evidence="1">2.1.1.72</ecNumber>
    </recommendedName>
</protein>
<keyword evidence="2 9" id="KW-0489">Methyltransferase</keyword>
<dbReference type="GO" id="GO:0003676">
    <property type="term" value="F:nucleic acid binding"/>
    <property type="evidence" value="ECO:0007669"/>
    <property type="project" value="InterPro"/>
</dbReference>
<evidence type="ECO:0000256" key="5">
    <source>
        <dbReference type="ARBA" id="ARBA00047942"/>
    </source>
</evidence>
<dbReference type="STRING" id="388467.A19Y_4018"/>
<accession>A0A073CLY9</accession>
<evidence type="ECO:0000256" key="2">
    <source>
        <dbReference type="ARBA" id="ARBA00022603"/>
    </source>
</evidence>
<keyword evidence="10" id="KW-1185">Reference proteome</keyword>
<keyword evidence="3 9" id="KW-0808">Transferase</keyword>
<dbReference type="RefSeq" id="WP_042156222.1">
    <property type="nucleotide sequence ID" value="NZ_CM002803.1"/>
</dbReference>
<dbReference type="InterPro" id="IPR029063">
    <property type="entry name" value="SAM-dependent_MTases_sf"/>
</dbReference>